<evidence type="ECO:0000313" key="2">
    <source>
        <dbReference type="Proteomes" id="UP000828048"/>
    </source>
</evidence>
<keyword evidence="2" id="KW-1185">Reference proteome</keyword>
<protein>
    <submittedName>
        <fullName evidence="1">Uncharacterized protein</fullName>
    </submittedName>
</protein>
<sequence>MRRLGPGCDIYMYRGDRAFCSEKCRKEQMIQDECSFASKKEAPLAASEGCSAKGVTVALKGRGSRESMPKSHMSYLLDDVREESPSANSVFASCKEPNCKENEDSGKAVKYCGNCKQSPNPSSNLESSNFDHCTGMLSDLNATELTGPCLLEFVNGMLLSCGDERIIVFTTNNRDLHAAALHAAALRHPFNEDIYIHKSSPPPVALPDEGEIVQLDLSKQNETEAAVSSFKSAFQLEGLTTQSTAYPTPNILVFPQLENMESFEDGRSLLASQQEFFLEGHISKSSNLAFPACSDAAAPSQLVATILHTSPAIPHMIPNLIGGSSETFQLGGQSTQSTAYPNHNSVVFPQPQIALTQIRSENMGSLEDLQKHSGGRHDVVSKSFAEQQSFDATNNGAPHVKADQSSPTLSNSEKENTREARKGECKAKGHGVLVYLVSTFVNIYELRFHTPDSLGLKSFKVRETLGQLSSGIRHLVSWYPGRRITFNRCVQLRKSRDLPRTLQMNYSEGLTGQPASPLHRFDGLPDGGQVISLSEKEIVRKTLKRKCRTTKVHRLGYHQQHFGSRCEDSAKRHRAKRICRQHVINQVSKVKRIHRRHGIHWRPFRQNWATMKGYHLEGQRPVEVINLSPGWKLDSRLQLIHVSWLGRSSPQSVAILGGGKNVGFKALSSGGFGATNNRTNLVGQNSSGSTASHSNKKRPRDASVGKGINLDISEQDLRQHFGRRSRKDAADILGVSVSMLKRICRQHGITRWRNRIGSSVWKPPDPDERNACPTCKASTHRETEMVGNLHKPNEVPPDFFDGLNCWNAESSIAGPLETPTYHYGSAGNNFDVEFSFSSLLKESDASGSYKGAFQQKDQLTLSSACPNPNDHVFGQHNIASTAMVSENMGSFTLASQVEARLEEHGAGSSYGTMLTCSNPALSQTGPTIPEMGPTILDIMPPVIALQDARPVTIKAMYRDSTIKFKLPLTSGITELNEEVAMRLKLELDSFDVEYKDEDGDWILIPCDKDLRDYLQLFSSLVNPVIKLLVLDKVVNANESSGSLKRKRP</sequence>
<comment type="caution">
    <text evidence="1">The sequence shown here is derived from an EMBL/GenBank/DDBJ whole genome shotgun (WGS) entry which is preliminary data.</text>
</comment>
<dbReference type="EMBL" id="CM037158">
    <property type="protein sequence ID" value="KAH7850702.1"/>
    <property type="molecule type" value="Genomic_DNA"/>
</dbReference>
<gene>
    <name evidence="1" type="ORF">Vadar_001784</name>
</gene>
<name>A0ACB7YB19_9ERIC</name>
<organism evidence="1 2">
    <name type="scientific">Vaccinium darrowii</name>
    <dbReference type="NCBI Taxonomy" id="229202"/>
    <lineage>
        <taxon>Eukaryota</taxon>
        <taxon>Viridiplantae</taxon>
        <taxon>Streptophyta</taxon>
        <taxon>Embryophyta</taxon>
        <taxon>Tracheophyta</taxon>
        <taxon>Spermatophyta</taxon>
        <taxon>Magnoliopsida</taxon>
        <taxon>eudicotyledons</taxon>
        <taxon>Gunneridae</taxon>
        <taxon>Pentapetalae</taxon>
        <taxon>asterids</taxon>
        <taxon>Ericales</taxon>
        <taxon>Ericaceae</taxon>
        <taxon>Vaccinioideae</taxon>
        <taxon>Vaccinieae</taxon>
        <taxon>Vaccinium</taxon>
    </lineage>
</organism>
<reference evidence="1 2" key="1">
    <citation type="journal article" date="2021" name="Hortic Res">
        <title>High-quality reference genome and annotation aids understanding of berry development for evergreen blueberry (Vaccinium darrowii).</title>
        <authorList>
            <person name="Yu J."/>
            <person name="Hulse-Kemp A.M."/>
            <person name="Babiker E."/>
            <person name="Staton M."/>
        </authorList>
    </citation>
    <scope>NUCLEOTIDE SEQUENCE [LARGE SCALE GENOMIC DNA]</scope>
    <source>
        <strain evidence="2">cv. NJ 8807/NJ 8810</strain>
        <tissue evidence="1">Young leaf</tissue>
    </source>
</reference>
<proteinExistence type="predicted"/>
<accession>A0ACB7YB19</accession>
<dbReference type="Proteomes" id="UP000828048">
    <property type="component" value="Chromosome 8"/>
</dbReference>
<evidence type="ECO:0000313" key="1">
    <source>
        <dbReference type="EMBL" id="KAH7850702.1"/>
    </source>
</evidence>